<organism evidence="1">
    <name type="scientific">marine sediment metagenome</name>
    <dbReference type="NCBI Taxonomy" id="412755"/>
    <lineage>
        <taxon>unclassified sequences</taxon>
        <taxon>metagenomes</taxon>
        <taxon>ecological metagenomes</taxon>
    </lineage>
</organism>
<proteinExistence type="predicted"/>
<dbReference type="EMBL" id="LAZR01018699">
    <property type="protein sequence ID" value="KKL95346.1"/>
    <property type="molecule type" value="Genomic_DNA"/>
</dbReference>
<name>A0A0F9GXG5_9ZZZZ</name>
<sequence length="248" mass="25863">MTITITGGTQVHTDGVFQSAASQSAVTSTATQTFPLTHDVVTIDGPTTALSNFWTLADGSEGQDLWIIYNTTGTGGGSTASSGDVHIVPSSYQWGSSITFNTPEQYAHLKFMNSNWHLLDHTTYEIAFSTATVGTGNDIIPTEGVDAWFNLRATGTAATYSLGDGAFEGQEMLVGGVQGGSATADITLTPTSLSGYTSLILGATGPGTHGAVGNKQMPLKWSNANWHMTGPLNLTSTATRVEMGFIAT</sequence>
<reference evidence="1" key="1">
    <citation type="journal article" date="2015" name="Nature">
        <title>Complex archaea that bridge the gap between prokaryotes and eukaryotes.</title>
        <authorList>
            <person name="Spang A."/>
            <person name="Saw J.H."/>
            <person name="Jorgensen S.L."/>
            <person name="Zaremba-Niedzwiedzka K."/>
            <person name="Martijn J."/>
            <person name="Lind A.E."/>
            <person name="van Eijk R."/>
            <person name="Schleper C."/>
            <person name="Guy L."/>
            <person name="Ettema T.J."/>
        </authorList>
    </citation>
    <scope>NUCLEOTIDE SEQUENCE</scope>
</reference>
<protein>
    <submittedName>
        <fullName evidence="1">Uncharacterized protein</fullName>
    </submittedName>
</protein>
<dbReference type="AlphaFoldDB" id="A0A0F9GXG5"/>
<comment type="caution">
    <text evidence="1">The sequence shown here is derived from an EMBL/GenBank/DDBJ whole genome shotgun (WGS) entry which is preliminary data.</text>
</comment>
<gene>
    <name evidence="1" type="ORF">LCGC14_1855510</name>
</gene>
<evidence type="ECO:0000313" key="1">
    <source>
        <dbReference type="EMBL" id="KKL95346.1"/>
    </source>
</evidence>
<accession>A0A0F9GXG5</accession>